<dbReference type="PANTHER" id="PTHR46344">
    <property type="entry name" value="OS02G0202900 PROTEIN"/>
    <property type="match status" value="1"/>
</dbReference>
<dbReference type="SUPFAM" id="SSF117281">
    <property type="entry name" value="Kelch motif"/>
    <property type="match status" value="1"/>
</dbReference>
<feature type="non-terminal residue" evidence="3">
    <location>
        <position position="93"/>
    </location>
</feature>
<keyword evidence="1" id="KW-0880">Kelch repeat</keyword>
<dbReference type="PANTHER" id="PTHR46344:SF27">
    <property type="entry name" value="KELCH REPEAT SUPERFAMILY PROTEIN"/>
    <property type="match status" value="1"/>
</dbReference>
<dbReference type="Pfam" id="PF01344">
    <property type="entry name" value="Kelch_1"/>
    <property type="match status" value="2"/>
</dbReference>
<evidence type="ECO:0000313" key="4">
    <source>
        <dbReference type="Proteomes" id="UP000054047"/>
    </source>
</evidence>
<name>A0A0C2FAU9_9BILA</name>
<organism evidence="3 4">
    <name type="scientific">Ancylostoma duodenale</name>
    <dbReference type="NCBI Taxonomy" id="51022"/>
    <lineage>
        <taxon>Eukaryota</taxon>
        <taxon>Metazoa</taxon>
        <taxon>Ecdysozoa</taxon>
        <taxon>Nematoda</taxon>
        <taxon>Chromadorea</taxon>
        <taxon>Rhabditida</taxon>
        <taxon>Rhabditina</taxon>
        <taxon>Rhabditomorpha</taxon>
        <taxon>Strongyloidea</taxon>
        <taxon>Ancylostomatidae</taxon>
        <taxon>Ancylostomatinae</taxon>
        <taxon>Ancylostoma</taxon>
    </lineage>
</organism>
<dbReference type="OrthoDB" id="6611570at2759"/>
<protein>
    <submittedName>
        <fullName evidence="3">Kelch repeat protein</fullName>
    </submittedName>
</protein>
<sequence>MGGRSNGDELRLSSVERFDPRTGRWELMPPMRKQRAFFGAAVISGKVFVCGGSRRGEDYSVVQVYHEETDTWEYGAQLKGNKSGAAAVVVSLT</sequence>
<dbReference type="Proteomes" id="UP000054047">
    <property type="component" value="Unassembled WGS sequence"/>
</dbReference>
<keyword evidence="2" id="KW-0677">Repeat</keyword>
<keyword evidence="4" id="KW-1185">Reference proteome</keyword>
<dbReference type="AlphaFoldDB" id="A0A0C2FAU9"/>
<reference evidence="3 4" key="1">
    <citation type="submission" date="2013-12" db="EMBL/GenBank/DDBJ databases">
        <title>Draft genome of the parsitic nematode Ancylostoma duodenale.</title>
        <authorList>
            <person name="Mitreva M."/>
        </authorList>
    </citation>
    <scope>NUCLEOTIDE SEQUENCE [LARGE SCALE GENOMIC DNA]</scope>
    <source>
        <strain evidence="3 4">Zhejiang</strain>
    </source>
</reference>
<dbReference type="InterPro" id="IPR015915">
    <property type="entry name" value="Kelch-typ_b-propeller"/>
</dbReference>
<dbReference type="EMBL" id="KN781735">
    <property type="protein sequence ID" value="KIH43914.1"/>
    <property type="molecule type" value="Genomic_DNA"/>
</dbReference>
<proteinExistence type="predicted"/>
<evidence type="ECO:0000256" key="1">
    <source>
        <dbReference type="ARBA" id="ARBA00022441"/>
    </source>
</evidence>
<gene>
    <name evidence="3" type="ORF">ANCDUO_26073</name>
</gene>
<dbReference type="Gene3D" id="2.120.10.80">
    <property type="entry name" value="Kelch-type beta propeller"/>
    <property type="match status" value="1"/>
</dbReference>
<dbReference type="InterPro" id="IPR006652">
    <property type="entry name" value="Kelch_1"/>
</dbReference>
<accession>A0A0C2FAU9</accession>
<evidence type="ECO:0000256" key="2">
    <source>
        <dbReference type="ARBA" id="ARBA00022737"/>
    </source>
</evidence>
<dbReference type="SMART" id="SM00612">
    <property type="entry name" value="Kelch"/>
    <property type="match status" value="2"/>
</dbReference>
<evidence type="ECO:0000313" key="3">
    <source>
        <dbReference type="EMBL" id="KIH43914.1"/>
    </source>
</evidence>